<keyword evidence="3" id="KW-0808">Transferase</keyword>
<dbReference type="KEGG" id="mng:MNEG_16128"/>
<dbReference type="InterPro" id="IPR006133">
    <property type="entry name" value="DNA-dir_DNA_pol_B_exonuc"/>
</dbReference>
<organism evidence="3 4">
    <name type="scientific">Monoraphidium neglectum</name>
    <dbReference type="NCBI Taxonomy" id="145388"/>
    <lineage>
        <taxon>Eukaryota</taxon>
        <taxon>Viridiplantae</taxon>
        <taxon>Chlorophyta</taxon>
        <taxon>core chlorophytes</taxon>
        <taxon>Chlorophyceae</taxon>
        <taxon>CS clade</taxon>
        <taxon>Sphaeropleales</taxon>
        <taxon>Selenastraceae</taxon>
        <taxon>Monoraphidium</taxon>
    </lineage>
</organism>
<gene>
    <name evidence="3" type="ORF">MNEG_16128</name>
</gene>
<dbReference type="CDD" id="cd05778">
    <property type="entry name" value="DNA_polB_zeta_exo"/>
    <property type="match status" value="1"/>
</dbReference>
<reference evidence="3 4" key="1">
    <citation type="journal article" date="2013" name="BMC Genomics">
        <title>Reconstruction of the lipid metabolism for the microalga Monoraphidium neglectum from its genome sequence reveals characteristics suitable for biofuel production.</title>
        <authorList>
            <person name="Bogen C."/>
            <person name="Al-Dilaimi A."/>
            <person name="Albersmeier A."/>
            <person name="Wichmann J."/>
            <person name="Grundmann M."/>
            <person name="Rupp O."/>
            <person name="Lauersen K.J."/>
            <person name="Blifernez-Klassen O."/>
            <person name="Kalinowski J."/>
            <person name="Goesmann A."/>
            <person name="Mussgnug J.H."/>
            <person name="Kruse O."/>
        </authorList>
    </citation>
    <scope>NUCLEOTIDE SEQUENCE [LARGE SCALE GENOMIC DNA]</scope>
    <source>
        <strain evidence="3 4">SAG 48.87</strain>
    </source>
</reference>
<accession>A0A0D2M8Q4</accession>
<feature type="domain" description="DNA-directed DNA polymerase family B exonuclease" evidence="2">
    <location>
        <begin position="90"/>
        <end position="200"/>
    </location>
</feature>
<dbReference type="SUPFAM" id="SSF53098">
    <property type="entry name" value="Ribonuclease H-like"/>
    <property type="match status" value="1"/>
</dbReference>
<dbReference type="InterPro" id="IPR030559">
    <property type="entry name" value="PolZ_Rev3"/>
</dbReference>
<name>A0A0D2M8Q4_9CHLO</name>
<feature type="region of interest" description="Disordered" evidence="1">
    <location>
        <begin position="1"/>
        <end position="75"/>
    </location>
</feature>
<evidence type="ECO:0000259" key="2">
    <source>
        <dbReference type="Pfam" id="PF03104"/>
    </source>
</evidence>
<dbReference type="InterPro" id="IPR036397">
    <property type="entry name" value="RNaseH_sf"/>
</dbReference>
<proteinExistence type="predicted"/>
<dbReference type="GO" id="GO:0005634">
    <property type="term" value="C:nucleus"/>
    <property type="evidence" value="ECO:0007669"/>
    <property type="project" value="TreeGrafter"/>
</dbReference>
<dbReference type="GeneID" id="25733857"/>
<feature type="compositionally biased region" description="Low complexity" evidence="1">
    <location>
        <begin position="32"/>
        <end position="53"/>
    </location>
</feature>
<evidence type="ECO:0000313" key="4">
    <source>
        <dbReference type="Proteomes" id="UP000054498"/>
    </source>
</evidence>
<dbReference type="GO" id="GO:0003676">
    <property type="term" value="F:nucleic acid binding"/>
    <property type="evidence" value="ECO:0007669"/>
    <property type="project" value="InterPro"/>
</dbReference>
<dbReference type="GO" id="GO:0000724">
    <property type="term" value="P:double-strand break repair via homologous recombination"/>
    <property type="evidence" value="ECO:0007669"/>
    <property type="project" value="TreeGrafter"/>
</dbReference>
<dbReference type="EC" id="2.7.7.7" evidence="3"/>
<dbReference type="Gene3D" id="3.30.420.10">
    <property type="entry name" value="Ribonuclease H-like superfamily/Ribonuclease H"/>
    <property type="match status" value="1"/>
</dbReference>
<keyword evidence="3" id="KW-0548">Nucleotidyltransferase</keyword>
<dbReference type="STRING" id="145388.A0A0D2M8Q4"/>
<dbReference type="PANTHER" id="PTHR45812">
    <property type="entry name" value="DNA POLYMERASE ZETA CATALYTIC SUBUNIT"/>
    <property type="match status" value="1"/>
</dbReference>
<dbReference type="EMBL" id="KK106233">
    <property type="protein sequence ID" value="KIY91835.1"/>
    <property type="molecule type" value="Genomic_DNA"/>
</dbReference>
<evidence type="ECO:0000313" key="3">
    <source>
        <dbReference type="EMBL" id="KIY91835.1"/>
    </source>
</evidence>
<dbReference type="OrthoDB" id="2414538at2759"/>
<dbReference type="Proteomes" id="UP000054498">
    <property type="component" value="Unassembled WGS sequence"/>
</dbReference>
<protein>
    <submittedName>
        <fullName evidence="3">DNA polymerase zeta subunit</fullName>
        <ecNumber evidence="3">2.7.7.7</ecNumber>
    </submittedName>
</protein>
<feature type="compositionally biased region" description="Basic and acidic residues" evidence="1">
    <location>
        <begin position="21"/>
        <end position="31"/>
    </location>
</feature>
<dbReference type="InterPro" id="IPR012337">
    <property type="entry name" value="RNaseH-like_sf"/>
</dbReference>
<feature type="compositionally biased region" description="Pro residues" evidence="1">
    <location>
        <begin position="54"/>
        <end position="63"/>
    </location>
</feature>
<dbReference type="Pfam" id="PF03104">
    <property type="entry name" value="DNA_pol_B_exo1"/>
    <property type="match status" value="1"/>
</dbReference>
<evidence type="ECO:0000256" key="1">
    <source>
        <dbReference type="SAM" id="MobiDB-lite"/>
    </source>
</evidence>
<sequence>MSALHDTRPRPPAAAPLRLLLLERKPSHHPDGAAAPAPAPAAGGDAAAAAAESAPPPPPPPEGADPAPDGLGFIPRRDLGGLSAALSPGGPADVRVFPDERQLLGGFCEAVRRLDADVIVTWDVQRGGLGYLAERAAGMGINLLREASRTPELSSIKEKQDDQWGRDHASGIHCTGRIVLNMWRLMRSELKLTSYSFESVVAAVLRLRVPHVPQHQMAAWFDGGHAGGRWRCVAAVAQRCRLVLRMMDTLDLVGRTAELARPQPDASPWLSLTQRHTL</sequence>
<dbReference type="RefSeq" id="XP_013890855.1">
    <property type="nucleotide sequence ID" value="XM_014035401.1"/>
</dbReference>
<dbReference type="AlphaFoldDB" id="A0A0D2M8Q4"/>
<dbReference type="PANTHER" id="PTHR45812:SF1">
    <property type="entry name" value="DNA POLYMERASE ZETA CATALYTIC SUBUNIT"/>
    <property type="match status" value="1"/>
</dbReference>
<dbReference type="GO" id="GO:0042276">
    <property type="term" value="P:error-prone translesion synthesis"/>
    <property type="evidence" value="ECO:0007669"/>
    <property type="project" value="TreeGrafter"/>
</dbReference>
<dbReference type="GO" id="GO:0003887">
    <property type="term" value="F:DNA-directed DNA polymerase activity"/>
    <property type="evidence" value="ECO:0007669"/>
    <property type="project" value="UniProtKB-EC"/>
</dbReference>
<dbReference type="GO" id="GO:0016035">
    <property type="term" value="C:zeta DNA polymerase complex"/>
    <property type="evidence" value="ECO:0007669"/>
    <property type="project" value="InterPro"/>
</dbReference>
<keyword evidence="4" id="KW-1185">Reference proteome</keyword>